<keyword evidence="8" id="KW-1185">Reference proteome</keyword>
<dbReference type="GO" id="GO:0051879">
    <property type="term" value="F:Hsp90 protein binding"/>
    <property type="evidence" value="ECO:0007669"/>
    <property type="project" value="TreeGrafter"/>
</dbReference>
<evidence type="ECO:0000256" key="5">
    <source>
        <dbReference type="PROSITE-ProRule" id="PRU00339"/>
    </source>
</evidence>
<protein>
    <recommendedName>
        <fullName evidence="4">peptidylprolyl isomerase</fullName>
        <ecNumber evidence="4">5.2.1.8</ecNumber>
    </recommendedName>
</protein>
<evidence type="ECO:0000256" key="6">
    <source>
        <dbReference type="SAM" id="MobiDB-lite"/>
    </source>
</evidence>
<dbReference type="PROSITE" id="PS50059">
    <property type="entry name" value="FKBP_PPIASE"/>
    <property type="match status" value="1"/>
</dbReference>
<dbReference type="SMART" id="SM00028">
    <property type="entry name" value="TPR"/>
    <property type="match status" value="3"/>
</dbReference>
<keyword evidence="2" id="KW-0677">Repeat</keyword>
<organism evidence="7 8">
    <name type="scientific">Owenia fusiformis</name>
    <name type="common">Polychaete worm</name>
    <dbReference type="NCBI Taxonomy" id="6347"/>
    <lineage>
        <taxon>Eukaryota</taxon>
        <taxon>Metazoa</taxon>
        <taxon>Spiralia</taxon>
        <taxon>Lophotrochozoa</taxon>
        <taxon>Annelida</taxon>
        <taxon>Polychaeta</taxon>
        <taxon>Sedentaria</taxon>
        <taxon>Canalipalpata</taxon>
        <taxon>Sabellida</taxon>
        <taxon>Oweniida</taxon>
        <taxon>Oweniidae</taxon>
        <taxon>Owenia</taxon>
    </lineage>
</organism>
<comment type="caution">
    <text evidence="7">The sequence shown here is derived from an EMBL/GenBank/DDBJ whole genome shotgun (WGS) entry which is preliminary data.</text>
</comment>
<feature type="region of interest" description="Disordered" evidence="6">
    <location>
        <begin position="288"/>
        <end position="317"/>
    </location>
</feature>
<keyword evidence="4" id="KW-0697">Rotamase</keyword>
<dbReference type="GO" id="GO:0005737">
    <property type="term" value="C:cytoplasm"/>
    <property type="evidence" value="ECO:0007669"/>
    <property type="project" value="TreeGrafter"/>
</dbReference>
<dbReference type="InterPro" id="IPR046357">
    <property type="entry name" value="PPIase_dom_sf"/>
</dbReference>
<feature type="compositionally biased region" description="Polar residues" evidence="6">
    <location>
        <begin position="300"/>
        <end position="310"/>
    </location>
</feature>
<dbReference type="InterPro" id="IPR011990">
    <property type="entry name" value="TPR-like_helical_dom_sf"/>
</dbReference>
<evidence type="ECO:0000313" key="7">
    <source>
        <dbReference type="EMBL" id="CAH1802453.1"/>
    </source>
</evidence>
<dbReference type="InterPro" id="IPR019734">
    <property type="entry name" value="TPR_rpt"/>
</dbReference>
<evidence type="ECO:0000256" key="3">
    <source>
        <dbReference type="ARBA" id="ARBA00022803"/>
    </source>
</evidence>
<dbReference type="InterPro" id="IPR042282">
    <property type="entry name" value="FKBP6/shu"/>
</dbReference>
<dbReference type="EMBL" id="CAIIXF020000012">
    <property type="protein sequence ID" value="CAH1802453.1"/>
    <property type="molecule type" value="Genomic_DNA"/>
</dbReference>
<dbReference type="InterPro" id="IPR001179">
    <property type="entry name" value="PPIase_FKBP_dom"/>
</dbReference>
<reference evidence="7" key="1">
    <citation type="submission" date="2022-03" db="EMBL/GenBank/DDBJ databases">
        <authorList>
            <person name="Martin C."/>
        </authorList>
    </citation>
    <scope>NUCLEOTIDE SEQUENCE</scope>
</reference>
<evidence type="ECO:0000313" key="8">
    <source>
        <dbReference type="Proteomes" id="UP000749559"/>
    </source>
</evidence>
<accession>A0A8J1TLR2</accession>
<dbReference type="PROSITE" id="PS50005">
    <property type="entry name" value="TPR"/>
    <property type="match status" value="1"/>
</dbReference>
<feature type="repeat" description="TPR" evidence="5">
    <location>
        <begin position="226"/>
        <end position="259"/>
    </location>
</feature>
<sequence length="383" mass="43597">MEDITEEKNGGVLKKVLTPGHGPLCPEEASVLVHFNGYLEYKDEPFDSSRLRNKPDRIKLGDCILGWTIGIKTMKKGELSRFIIRSDYGWGPQGCPPRIPEDSTVMFEIELIEAFARAGVDDYESTPMSERKFLPFEKIYMAAHSAKDEAKTHYHNGHYRQASRKYEKAIRILEECCLRNDDEERKQQEMLKTLYLNCATCKDKLSSPKPVITLCNKALEIDKDSVKAYYLLGVAYLRLGDFTASRKKLMVARKLKPQFKCVSKALAELESVEKQLRNEEAAMYKRMISGAGKNEENETGRSVTQRTNLPPDSVDQLDPEYKANIKTRIQAFKHNQDLDSLDIGSLGMTPVEIAYIIDLAEELGIEWKEYGTGESYQVKLVKS</sequence>
<evidence type="ECO:0000256" key="1">
    <source>
        <dbReference type="ARBA" id="ARBA00009648"/>
    </source>
</evidence>
<comment type="similarity">
    <text evidence="1">Belongs to the FKBP6 family.</text>
</comment>
<dbReference type="Pfam" id="PF13431">
    <property type="entry name" value="TPR_17"/>
    <property type="match status" value="1"/>
</dbReference>
<dbReference type="EC" id="5.2.1.8" evidence="4"/>
<comment type="catalytic activity">
    <reaction evidence="4">
        <text>[protein]-peptidylproline (omega=180) = [protein]-peptidylproline (omega=0)</text>
        <dbReference type="Rhea" id="RHEA:16237"/>
        <dbReference type="Rhea" id="RHEA-COMP:10747"/>
        <dbReference type="Rhea" id="RHEA-COMP:10748"/>
        <dbReference type="ChEBI" id="CHEBI:83833"/>
        <dbReference type="ChEBI" id="CHEBI:83834"/>
        <dbReference type="EC" id="5.2.1.8"/>
    </reaction>
</comment>
<dbReference type="GO" id="GO:0007283">
    <property type="term" value="P:spermatogenesis"/>
    <property type="evidence" value="ECO:0007669"/>
    <property type="project" value="TreeGrafter"/>
</dbReference>
<dbReference type="PANTHER" id="PTHR46674">
    <property type="entry name" value="INACTIVE PEPTIDYL-PROLYL CIS-TRANS ISOMERASE FKBP6"/>
    <property type="match status" value="1"/>
</dbReference>
<gene>
    <name evidence="7" type="ORF">OFUS_LOCUS26128</name>
</gene>
<dbReference type="SUPFAM" id="SSF54534">
    <property type="entry name" value="FKBP-like"/>
    <property type="match status" value="1"/>
</dbReference>
<dbReference type="GO" id="GO:0034587">
    <property type="term" value="P:piRNA processing"/>
    <property type="evidence" value="ECO:0007669"/>
    <property type="project" value="TreeGrafter"/>
</dbReference>
<dbReference type="GO" id="GO:0003755">
    <property type="term" value="F:peptidyl-prolyl cis-trans isomerase activity"/>
    <property type="evidence" value="ECO:0007669"/>
    <property type="project" value="UniProtKB-KW"/>
</dbReference>
<dbReference type="Gene3D" id="3.10.50.40">
    <property type="match status" value="1"/>
</dbReference>
<dbReference type="PANTHER" id="PTHR46674:SF1">
    <property type="entry name" value="INACTIVE PEPTIDYL-PROLYL CIS-TRANS ISOMERASE FKBP6"/>
    <property type="match status" value="1"/>
</dbReference>
<keyword evidence="3 5" id="KW-0802">TPR repeat</keyword>
<evidence type="ECO:0000256" key="4">
    <source>
        <dbReference type="PROSITE-ProRule" id="PRU00277"/>
    </source>
</evidence>
<dbReference type="SUPFAM" id="SSF48452">
    <property type="entry name" value="TPR-like"/>
    <property type="match status" value="1"/>
</dbReference>
<dbReference type="OrthoDB" id="8116123at2759"/>
<name>A0A8J1TLR2_OWEFU</name>
<keyword evidence="4" id="KW-0413">Isomerase</keyword>
<dbReference type="AlphaFoldDB" id="A0A8J1TLR2"/>
<dbReference type="Gene3D" id="1.25.40.10">
    <property type="entry name" value="Tetratricopeptide repeat domain"/>
    <property type="match status" value="1"/>
</dbReference>
<evidence type="ECO:0000256" key="2">
    <source>
        <dbReference type="ARBA" id="ARBA00022737"/>
    </source>
</evidence>
<proteinExistence type="inferred from homology"/>
<dbReference type="Proteomes" id="UP000749559">
    <property type="component" value="Unassembled WGS sequence"/>
</dbReference>
<dbReference type="Pfam" id="PF00254">
    <property type="entry name" value="FKBP_C"/>
    <property type="match status" value="1"/>
</dbReference>